<feature type="binding site" evidence="16">
    <location>
        <position position="74"/>
    </location>
    <ligand>
        <name>substrate</name>
    </ligand>
</feature>
<dbReference type="UniPathway" id="UPA00034">
    <property type="reaction ID" value="UER00015"/>
</dbReference>
<dbReference type="PANTHER" id="PTHR21499">
    <property type="entry name" value="ASPARTATE KINASE"/>
    <property type="match status" value="1"/>
</dbReference>
<dbReference type="InterPro" id="IPR054352">
    <property type="entry name" value="ACT_Aspartokinase"/>
</dbReference>
<dbReference type="SUPFAM" id="SSF53633">
    <property type="entry name" value="Carbamate kinase-like"/>
    <property type="match status" value="1"/>
</dbReference>
<dbReference type="InterPro" id="IPR018042">
    <property type="entry name" value="Aspartate_kinase_CS"/>
</dbReference>
<accession>A0A6I4VX78</accession>
<keyword evidence="7 17" id="KW-0808">Transferase</keyword>
<dbReference type="Pfam" id="PF00696">
    <property type="entry name" value="AA_kinase"/>
    <property type="match status" value="1"/>
</dbReference>
<keyword evidence="11 16" id="KW-0067">ATP-binding</keyword>
<dbReference type="Gene3D" id="3.40.1160.10">
    <property type="entry name" value="Acetylglutamate kinase-like"/>
    <property type="match status" value="1"/>
</dbReference>
<evidence type="ECO:0000256" key="18">
    <source>
        <dbReference type="RuleBase" id="RU004249"/>
    </source>
</evidence>
<dbReference type="SUPFAM" id="SSF55021">
    <property type="entry name" value="ACT-like"/>
    <property type="match status" value="2"/>
</dbReference>
<dbReference type="EMBL" id="WUUL01000014">
    <property type="protein sequence ID" value="MXQ55463.1"/>
    <property type="molecule type" value="Genomic_DNA"/>
</dbReference>
<keyword evidence="9 16" id="KW-0547">Nucleotide-binding</keyword>
<evidence type="ECO:0000256" key="13">
    <source>
        <dbReference type="ARBA" id="ARBA00023154"/>
    </source>
</evidence>
<protein>
    <recommendedName>
        <fullName evidence="17">Aspartokinase</fullName>
        <ecNumber evidence="17">2.7.2.4</ecNumber>
    </recommendedName>
</protein>
<dbReference type="PANTHER" id="PTHR21499:SF68">
    <property type="entry name" value="ASPARTOKINASE 2"/>
    <property type="match status" value="1"/>
</dbReference>
<dbReference type="CDD" id="cd04923">
    <property type="entry name" value="ACT_AK-LysC-DapG-like_2"/>
    <property type="match status" value="1"/>
</dbReference>
<evidence type="ECO:0000256" key="12">
    <source>
        <dbReference type="ARBA" id="ARBA00022915"/>
    </source>
</evidence>
<dbReference type="FunFam" id="3.30.2130.10:FF:000001">
    <property type="entry name" value="Bifunctional aspartokinase/homoserine dehydrogenase"/>
    <property type="match status" value="1"/>
</dbReference>
<feature type="binding site" evidence="16">
    <location>
        <position position="184"/>
    </location>
    <ligand>
        <name>ATP</name>
        <dbReference type="ChEBI" id="CHEBI:30616"/>
    </ligand>
</feature>
<dbReference type="Proteomes" id="UP000430692">
    <property type="component" value="Unassembled WGS sequence"/>
</dbReference>
<dbReference type="UniPathway" id="UPA00050">
    <property type="reaction ID" value="UER00461"/>
</dbReference>
<dbReference type="PIRSF" id="PIRSF000726">
    <property type="entry name" value="Asp_kin"/>
    <property type="match status" value="1"/>
</dbReference>
<dbReference type="InterPro" id="IPR005260">
    <property type="entry name" value="Asp_kin_monofn"/>
</dbReference>
<dbReference type="InterPro" id="IPR001341">
    <property type="entry name" value="Asp_kinase"/>
</dbReference>
<comment type="function">
    <text evidence="1">Catalyzes the phosphorylation of the beta-carboxyl group of aspartic acid with ATP to yield 4-phospho-L-aspartate, which is involved in the branched biosynthetic pathway leading to the biosynthesis of amino acids threonine, isoleucine and methionine.</text>
</comment>
<reference evidence="20 21" key="1">
    <citation type="submission" date="2019-12" db="EMBL/GenBank/DDBJ databases">
        <title>Whole-genome analyses of novel actinobacteria.</title>
        <authorList>
            <person name="Sahin N."/>
            <person name="Saygin H."/>
        </authorList>
    </citation>
    <scope>NUCLEOTIDE SEQUENCE [LARGE SCALE GENOMIC DNA]</scope>
    <source>
        <strain evidence="20 21">KC615</strain>
    </source>
</reference>
<evidence type="ECO:0000256" key="10">
    <source>
        <dbReference type="ARBA" id="ARBA00022777"/>
    </source>
</evidence>
<dbReference type="UniPathway" id="UPA00051">
    <property type="reaction ID" value="UER00462"/>
</dbReference>
<evidence type="ECO:0000313" key="21">
    <source>
        <dbReference type="Proteomes" id="UP000430692"/>
    </source>
</evidence>
<dbReference type="InterPro" id="IPR045865">
    <property type="entry name" value="ACT-like_dom_sf"/>
</dbReference>
<feature type="domain" description="ACT" evidence="19">
    <location>
        <begin position="264"/>
        <end position="347"/>
    </location>
</feature>
<dbReference type="NCBIfam" id="NF005154">
    <property type="entry name" value="PRK06635.1-2"/>
    <property type="match status" value="1"/>
</dbReference>
<evidence type="ECO:0000256" key="1">
    <source>
        <dbReference type="ARBA" id="ARBA00003121"/>
    </source>
</evidence>
<evidence type="ECO:0000256" key="7">
    <source>
        <dbReference type="ARBA" id="ARBA00022679"/>
    </source>
</evidence>
<comment type="similarity">
    <text evidence="5 17">Belongs to the aspartokinase family.</text>
</comment>
<proteinExistence type="inferred from homology"/>
<feature type="binding site" evidence="16">
    <location>
        <begin position="173"/>
        <end position="174"/>
    </location>
    <ligand>
        <name>ATP</name>
        <dbReference type="ChEBI" id="CHEBI:30616"/>
    </ligand>
</feature>
<evidence type="ECO:0000259" key="19">
    <source>
        <dbReference type="PROSITE" id="PS51671"/>
    </source>
</evidence>
<evidence type="ECO:0000256" key="16">
    <source>
        <dbReference type="PIRSR" id="PIRSR000726-1"/>
    </source>
</evidence>
<dbReference type="GO" id="GO:0009088">
    <property type="term" value="P:threonine biosynthetic process"/>
    <property type="evidence" value="ECO:0007669"/>
    <property type="project" value="UniProtKB-UniPathway"/>
</dbReference>
<organism evidence="20 21">
    <name type="scientific">Shimazuella alba</name>
    <dbReference type="NCBI Taxonomy" id="2690964"/>
    <lineage>
        <taxon>Bacteria</taxon>
        <taxon>Bacillati</taxon>
        <taxon>Bacillota</taxon>
        <taxon>Bacilli</taxon>
        <taxon>Bacillales</taxon>
        <taxon>Thermoactinomycetaceae</taxon>
        <taxon>Shimazuella</taxon>
    </lineage>
</organism>
<evidence type="ECO:0000256" key="4">
    <source>
        <dbReference type="ARBA" id="ARBA00005139"/>
    </source>
</evidence>
<dbReference type="EC" id="2.7.2.4" evidence="17"/>
<comment type="pathway">
    <text evidence="3 18">Amino-acid biosynthesis; L-methionine biosynthesis via de novo pathway; L-homoserine from L-aspartate: step 1/3.</text>
</comment>
<keyword evidence="6 18" id="KW-0028">Amino-acid biosynthesis</keyword>
<dbReference type="NCBIfam" id="TIGR00656">
    <property type="entry name" value="asp_kin_monofn"/>
    <property type="match status" value="1"/>
</dbReference>
<feature type="binding site" evidence="16">
    <location>
        <position position="179"/>
    </location>
    <ligand>
        <name>ATP</name>
        <dbReference type="ChEBI" id="CHEBI:30616"/>
    </ligand>
</feature>
<keyword evidence="13" id="KW-0457">Lysine biosynthesis</keyword>
<sequence>MNIIVMKFGGTSVGSTERIQEVAKRVEEKVKAGYKCVVVLSAMGKTTDHLVNLVKELNHQPSPRELDMLLTTGEQISIALLSVALHKLDLEARSFTGWQAGIVTDEVHGKAAVHQVKTEKLFDSLEKGEVAVVAGFQGVTDAGEITTLGRGGSDTTAVTLAAALDAEYCEIYTDVTGVYTADPRFIDQAQKIDEISYEEMLELARLGAGVLHPRSVECALTHKVKLVVRSSFEREPGTWIKEKDEMEETLQVRGIAHDMDVARVKLLGLPNQSDILAKLFTTLADAHINVDIIVQSEHQSDQISVAFSISEAEGQAVQKVLREKQSVLGFQEMLFEGGLAKVSAVGVGMMTRPGVAANMFACLSEANIPVKMVSTSEIKLSCVIDRDKAIEAANSLHRYFGLGADSKVSI</sequence>
<evidence type="ECO:0000256" key="15">
    <source>
        <dbReference type="ARBA" id="ARBA00063835"/>
    </source>
</evidence>
<dbReference type="InterPro" id="IPR001048">
    <property type="entry name" value="Asp/Glu/Uridylate_kinase"/>
</dbReference>
<dbReference type="InterPro" id="IPR036393">
    <property type="entry name" value="AceGlu_kinase-like_sf"/>
</dbReference>
<comment type="caution">
    <text evidence="20">The sequence shown here is derived from an EMBL/GenBank/DDBJ whole genome shotgun (WGS) entry which is preliminary data.</text>
</comment>
<dbReference type="RefSeq" id="WP_160802813.1">
    <property type="nucleotide sequence ID" value="NZ_WUUL01000014.1"/>
</dbReference>
<name>A0A6I4VX78_9BACL</name>
<dbReference type="GO" id="GO:0005524">
    <property type="term" value="F:ATP binding"/>
    <property type="evidence" value="ECO:0007669"/>
    <property type="project" value="UniProtKB-KW"/>
</dbReference>
<evidence type="ECO:0000256" key="6">
    <source>
        <dbReference type="ARBA" id="ARBA00022605"/>
    </source>
</evidence>
<dbReference type="GO" id="GO:0009090">
    <property type="term" value="P:homoserine biosynthetic process"/>
    <property type="evidence" value="ECO:0007669"/>
    <property type="project" value="TreeGrafter"/>
</dbReference>
<keyword evidence="8" id="KW-0677">Repeat</keyword>
<evidence type="ECO:0000256" key="9">
    <source>
        <dbReference type="ARBA" id="ARBA00022741"/>
    </source>
</evidence>
<evidence type="ECO:0000256" key="11">
    <source>
        <dbReference type="ARBA" id="ARBA00022840"/>
    </source>
</evidence>
<keyword evidence="12" id="KW-0220">Diaminopimelate biosynthesis</keyword>
<evidence type="ECO:0000256" key="5">
    <source>
        <dbReference type="ARBA" id="ARBA00010122"/>
    </source>
</evidence>
<dbReference type="GO" id="GO:0009089">
    <property type="term" value="P:lysine biosynthetic process via diaminopimelate"/>
    <property type="evidence" value="ECO:0007669"/>
    <property type="project" value="UniProtKB-UniPathway"/>
</dbReference>
<dbReference type="NCBIfam" id="TIGR00657">
    <property type="entry name" value="asp_kinases"/>
    <property type="match status" value="1"/>
</dbReference>
<keyword evidence="10 17" id="KW-0418">Kinase</keyword>
<comment type="catalytic activity">
    <reaction evidence="14 17">
        <text>L-aspartate + ATP = 4-phospho-L-aspartate + ADP</text>
        <dbReference type="Rhea" id="RHEA:23776"/>
        <dbReference type="ChEBI" id="CHEBI:29991"/>
        <dbReference type="ChEBI" id="CHEBI:30616"/>
        <dbReference type="ChEBI" id="CHEBI:57535"/>
        <dbReference type="ChEBI" id="CHEBI:456216"/>
        <dbReference type="EC" id="2.7.2.4"/>
    </reaction>
</comment>
<dbReference type="FunFam" id="3.40.1160.10:FF:000002">
    <property type="entry name" value="Aspartokinase"/>
    <property type="match status" value="1"/>
</dbReference>
<dbReference type="GO" id="GO:0004072">
    <property type="term" value="F:aspartate kinase activity"/>
    <property type="evidence" value="ECO:0007669"/>
    <property type="project" value="UniProtKB-EC"/>
</dbReference>
<evidence type="ECO:0000256" key="14">
    <source>
        <dbReference type="ARBA" id="ARBA00047872"/>
    </source>
</evidence>
<comment type="pathway">
    <text evidence="2 18">Amino-acid biosynthesis; L-lysine biosynthesis via DAP pathway; (S)-tetrahydrodipicolinate from L-aspartate: step 1/4.</text>
</comment>
<evidence type="ECO:0000256" key="3">
    <source>
        <dbReference type="ARBA" id="ARBA00004986"/>
    </source>
</evidence>
<comment type="subunit">
    <text evidence="15">Tetramer consisting of 2 isoforms Alpha (catalytic and regulation) and of a homodimer of 2 isoforms Beta (regulation).</text>
</comment>
<evidence type="ECO:0000256" key="17">
    <source>
        <dbReference type="RuleBase" id="RU003448"/>
    </source>
</evidence>
<dbReference type="PROSITE" id="PS51671">
    <property type="entry name" value="ACT"/>
    <property type="match status" value="1"/>
</dbReference>
<evidence type="ECO:0000256" key="2">
    <source>
        <dbReference type="ARBA" id="ARBA00004766"/>
    </source>
</evidence>
<dbReference type="InterPro" id="IPR002912">
    <property type="entry name" value="ACT_dom"/>
</dbReference>
<dbReference type="PROSITE" id="PS00324">
    <property type="entry name" value="ASPARTOKINASE"/>
    <property type="match status" value="1"/>
</dbReference>
<gene>
    <name evidence="20" type="ORF">GSM42_17410</name>
</gene>
<feature type="binding site" evidence="16">
    <location>
        <position position="47"/>
    </location>
    <ligand>
        <name>substrate</name>
    </ligand>
</feature>
<keyword evidence="21" id="KW-1185">Reference proteome</keyword>
<dbReference type="CDD" id="cd04246">
    <property type="entry name" value="AAK_AK-DapG-like"/>
    <property type="match status" value="1"/>
</dbReference>
<dbReference type="GO" id="GO:0005829">
    <property type="term" value="C:cytosol"/>
    <property type="evidence" value="ECO:0007669"/>
    <property type="project" value="TreeGrafter"/>
</dbReference>
<dbReference type="GO" id="GO:0019877">
    <property type="term" value="P:diaminopimelate biosynthetic process"/>
    <property type="evidence" value="ECO:0007669"/>
    <property type="project" value="UniProtKB-KW"/>
</dbReference>
<dbReference type="CDD" id="cd04913">
    <property type="entry name" value="ACT_AKii-LysC-BS-like_1"/>
    <property type="match status" value="1"/>
</dbReference>
<dbReference type="NCBIfam" id="NF005155">
    <property type="entry name" value="PRK06635.1-4"/>
    <property type="match status" value="1"/>
</dbReference>
<comment type="pathway">
    <text evidence="4 18">Amino-acid biosynthesis; L-threonine biosynthesis; L-threonine from L-aspartate: step 1/5.</text>
</comment>
<dbReference type="Gene3D" id="3.30.2130.10">
    <property type="entry name" value="VC0802-like"/>
    <property type="match status" value="1"/>
</dbReference>
<dbReference type="Pfam" id="PF22468">
    <property type="entry name" value="ACT_9"/>
    <property type="match status" value="2"/>
</dbReference>
<dbReference type="AlphaFoldDB" id="A0A6I4VX78"/>
<feature type="binding site" evidence="16">
    <location>
        <begin position="7"/>
        <end position="10"/>
    </location>
    <ligand>
        <name>ATP</name>
        <dbReference type="ChEBI" id="CHEBI:30616"/>
    </ligand>
</feature>
<evidence type="ECO:0000313" key="20">
    <source>
        <dbReference type="EMBL" id="MXQ55463.1"/>
    </source>
</evidence>
<evidence type="ECO:0000256" key="8">
    <source>
        <dbReference type="ARBA" id="ARBA00022737"/>
    </source>
</evidence>